<dbReference type="Gene3D" id="1.10.287.100">
    <property type="match status" value="1"/>
</dbReference>
<proteinExistence type="predicted"/>
<dbReference type="InterPro" id="IPR038389">
    <property type="entry name" value="PSMG2_sf"/>
</dbReference>
<dbReference type="Pfam" id="PF09754">
    <property type="entry name" value="PAC2"/>
    <property type="match status" value="1"/>
</dbReference>
<evidence type="ECO:0000313" key="1">
    <source>
        <dbReference type="EMBL" id="GER23551.1"/>
    </source>
</evidence>
<name>A0A5A7NUP8_9MICC</name>
<keyword evidence="2" id="KW-1185">Reference proteome</keyword>
<dbReference type="Gene3D" id="3.40.50.10900">
    <property type="entry name" value="PAC-like subunit"/>
    <property type="match status" value="1"/>
</dbReference>
<gene>
    <name evidence="1" type="ORF">NCCP1664_20460</name>
</gene>
<organism evidence="1 2">
    <name type="scientific">Zafaria cholistanensis</name>
    <dbReference type="NCBI Taxonomy" id="1682741"/>
    <lineage>
        <taxon>Bacteria</taxon>
        <taxon>Bacillati</taxon>
        <taxon>Actinomycetota</taxon>
        <taxon>Actinomycetes</taxon>
        <taxon>Micrococcales</taxon>
        <taxon>Micrococcaceae</taxon>
        <taxon>Zafaria</taxon>
    </lineage>
</organism>
<dbReference type="InterPro" id="IPR008492">
    <property type="entry name" value="Rv2714-like"/>
</dbReference>
<dbReference type="Proteomes" id="UP000325307">
    <property type="component" value="Unassembled WGS sequence"/>
</dbReference>
<accession>A0A5A7NUP8</accession>
<evidence type="ECO:0000313" key="2">
    <source>
        <dbReference type="Proteomes" id="UP000325307"/>
    </source>
</evidence>
<dbReference type="SUPFAM" id="SSF159659">
    <property type="entry name" value="Cgl1923-like"/>
    <property type="match status" value="1"/>
</dbReference>
<reference evidence="1 2" key="1">
    <citation type="submission" date="2019-09" db="EMBL/GenBank/DDBJ databases">
        <title>Arthrobacter zafarii sp. nov., a moderately thermotolerant and halotolerant actinobacterium isolated from Cholistan desert soil of Pakistan.</title>
        <authorList>
            <person name="Amin A."/>
            <person name="Ahmed I."/>
            <person name="Khalid N."/>
            <person name="Schumann P."/>
            <person name="Busse H.J."/>
            <person name="Khan I.U."/>
            <person name="Li S."/>
            <person name="Li W.J."/>
        </authorList>
    </citation>
    <scope>NUCLEOTIDE SEQUENCE [LARGE SCALE GENOMIC DNA]</scope>
    <source>
        <strain evidence="1 2">NCCP-1664</strain>
    </source>
</reference>
<sequence>MLDPMSLLTLNERTIDSVRNQGLGLVVALTGHADAGQVVRQVRAELLDSLDAELLASFDADQLLDYRDRRPQISFLGDHFAAYQAPRLELYRLTDGLGQDFLLLTGPEPDLQWERFAAAVVLLARALNVRLAASFGAVPMPVPHTRPLGVTVHGNRPDLIEGISTWKPTAEIPAAAAHLVELKLIDAGREAVGYSLHVPHYLAEAEYPQVAVAALEYLGAALGLGLPTDRLREAARRVEAEIGEQVAGSPEVQRMIAGFEARFDARAPEDGPRSLLINPGAELPGGEELAEAAEAFLAGQADDGGPSAEGG</sequence>
<evidence type="ECO:0008006" key="3">
    <source>
        <dbReference type="Google" id="ProtNLM"/>
    </source>
</evidence>
<dbReference type="AlphaFoldDB" id="A0A5A7NUP8"/>
<dbReference type="PIRSF" id="PIRSF028754">
    <property type="entry name" value="UCP028754"/>
    <property type="match status" value="1"/>
</dbReference>
<comment type="caution">
    <text evidence="1">The sequence shown here is derived from an EMBL/GenBank/DDBJ whole genome shotgun (WGS) entry which is preliminary data.</text>
</comment>
<dbReference type="EMBL" id="BKDJ01000009">
    <property type="protein sequence ID" value="GER23551.1"/>
    <property type="molecule type" value="Genomic_DNA"/>
</dbReference>
<dbReference type="InterPro" id="IPR019151">
    <property type="entry name" value="Proteasome_assmbl_chaperone_2"/>
</dbReference>
<protein>
    <recommendedName>
        <fullName evidence="3">PAC2 family protein</fullName>
    </recommendedName>
</protein>